<protein>
    <submittedName>
        <fullName evidence="3">Glycosyltransferase family 9 protein</fullName>
    </submittedName>
</protein>
<sequence length="370" mass="40786">MRHIMPLFQTPPSSICILRLSAIGDCCHALALVRVIQREWPQTRITWITGKIEATLFADLPGVEVIPFDKSKGWRGYRDLWRTLKGRRFDALLHLQAALRASIATLGIKAKVKLGFDKERANDGQWLFTNHKVPSPASPHVLDGFLAFAKELGIEDLTPDWQLPLSAEHQVWARETIGGKPTLLICAAASKPFKNWTAEGYAALADHAAGKGFQVYLCGGPARLERDLAADIQRLSRSKPVDLVGQTNLKQLLALISEASLVLAPDTGPAHMATLVGTPVIGLYAHHNPARTGPYLCRDYLVSVYQELIELETGKPLAELDWRTRLKDPDAMSKITRESVIAAFDRLCAARHLLPARGNSEIPSHEAGII</sequence>
<name>A0ABS4B9R5_9GAMM</name>
<keyword evidence="4" id="KW-1185">Reference proteome</keyword>
<dbReference type="Gene3D" id="3.40.50.2000">
    <property type="entry name" value="Glycogen Phosphorylase B"/>
    <property type="match status" value="2"/>
</dbReference>
<dbReference type="CDD" id="cd03789">
    <property type="entry name" value="GT9_LPS_heptosyltransferase"/>
    <property type="match status" value="1"/>
</dbReference>
<evidence type="ECO:0000256" key="2">
    <source>
        <dbReference type="ARBA" id="ARBA00022679"/>
    </source>
</evidence>
<dbReference type="InterPro" id="IPR002201">
    <property type="entry name" value="Glyco_trans_9"/>
</dbReference>
<evidence type="ECO:0000256" key="1">
    <source>
        <dbReference type="ARBA" id="ARBA00022676"/>
    </source>
</evidence>
<dbReference type="Pfam" id="PF01075">
    <property type="entry name" value="Glyco_transf_9"/>
    <property type="match status" value="1"/>
</dbReference>
<dbReference type="PANTHER" id="PTHR30160:SF21">
    <property type="entry name" value="LIPOPOLYSACCHARIDE CORE HEPTOSYLTRANSFERASE OPSX"/>
    <property type="match status" value="1"/>
</dbReference>
<proteinExistence type="predicted"/>
<dbReference type="Proteomes" id="UP000666661">
    <property type="component" value="Unassembled WGS sequence"/>
</dbReference>
<reference evidence="3 4" key="1">
    <citation type="submission" date="2021-03" db="EMBL/GenBank/DDBJ databases">
        <title>Plant growth promoting bacteria isolated from wild legumes nodules and trapping Phaseolus vulgaris L. nodules in the center and southern Mexico.</title>
        <authorList>
            <person name="Estrada P."/>
        </authorList>
    </citation>
    <scope>NUCLEOTIDE SEQUENCE [LARGE SCALE GENOMIC DNA]</scope>
    <source>
        <strain evidence="3 4">MaGu-431</strain>
    </source>
</reference>
<keyword evidence="1" id="KW-0328">Glycosyltransferase</keyword>
<keyword evidence="2" id="KW-0808">Transferase</keyword>
<dbReference type="EMBL" id="JAGIQF010000011">
    <property type="protein sequence ID" value="MBP0604218.1"/>
    <property type="molecule type" value="Genomic_DNA"/>
</dbReference>
<dbReference type="RefSeq" id="WP_209794826.1">
    <property type="nucleotide sequence ID" value="NZ_JAGIQF010000011.1"/>
</dbReference>
<gene>
    <name evidence="3" type="ORF">J8I01_17100</name>
</gene>
<dbReference type="InterPro" id="IPR051199">
    <property type="entry name" value="LPS_LOS_Heptosyltrfase"/>
</dbReference>
<dbReference type="PANTHER" id="PTHR30160">
    <property type="entry name" value="TETRAACYLDISACCHARIDE 4'-KINASE-RELATED"/>
    <property type="match status" value="1"/>
</dbReference>
<organism evidence="3 4">
    <name type="scientific">Aeromonas sanarellii</name>
    <dbReference type="NCBI Taxonomy" id="633415"/>
    <lineage>
        <taxon>Bacteria</taxon>
        <taxon>Pseudomonadati</taxon>
        <taxon>Pseudomonadota</taxon>
        <taxon>Gammaproteobacteria</taxon>
        <taxon>Aeromonadales</taxon>
        <taxon>Aeromonadaceae</taxon>
        <taxon>Aeromonas</taxon>
    </lineage>
</organism>
<accession>A0ABS4B9R5</accession>
<evidence type="ECO:0000313" key="4">
    <source>
        <dbReference type="Proteomes" id="UP000666661"/>
    </source>
</evidence>
<comment type="caution">
    <text evidence="3">The sequence shown here is derived from an EMBL/GenBank/DDBJ whole genome shotgun (WGS) entry which is preliminary data.</text>
</comment>
<evidence type="ECO:0000313" key="3">
    <source>
        <dbReference type="EMBL" id="MBP0604218.1"/>
    </source>
</evidence>
<dbReference type="SUPFAM" id="SSF53756">
    <property type="entry name" value="UDP-Glycosyltransferase/glycogen phosphorylase"/>
    <property type="match status" value="1"/>
</dbReference>